<sequence length="164" mass="16746">MRATRSTLTTIAAVTLLGALATACSAGPDSPGATSKPAPGAAQQAERLSATAPLDGPCEAAGRGCEQLLSAHSDQRDEQRAGFRPAASRDHWLYVDCQGEGALTVDVAGDSVEVPCADRSPGVTGVRHQFGAGTLPTGYQRVTVSGDDNVRWSLAVVAGTENLA</sequence>
<keyword evidence="4" id="KW-1185">Reference proteome</keyword>
<evidence type="ECO:0000256" key="1">
    <source>
        <dbReference type="SAM" id="MobiDB-lite"/>
    </source>
</evidence>
<keyword evidence="2" id="KW-0732">Signal</keyword>
<organism evidence="3 4">
    <name type="scientific">Streptomyces durbertensis</name>
    <dbReference type="NCBI Taxonomy" id="2448886"/>
    <lineage>
        <taxon>Bacteria</taxon>
        <taxon>Bacillati</taxon>
        <taxon>Actinomycetota</taxon>
        <taxon>Actinomycetes</taxon>
        <taxon>Kitasatosporales</taxon>
        <taxon>Streptomycetaceae</taxon>
        <taxon>Streptomyces</taxon>
    </lineage>
</organism>
<feature type="signal peptide" evidence="2">
    <location>
        <begin position="1"/>
        <end position="26"/>
    </location>
</feature>
<evidence type="ECO:0008006" key="5">
    <source>
        <dbReference type="Google" id="ProtNLM"/>
    </source>
</evidence>
<name>A0ABR6EET5_9ACTN</name>
<feature type="chain" id="PRO_5045674726" description="Lipoprotein" evidence="2">
    <location>
        <begin position="27"/>
        <end position="164"/>
    </location>
</feature>
<reference evidence="4" key="1">
    <citation type="journal article" date="2020" name="Syst. Appl. Microbiol.">
        <title>Streptomyces alkaliterrae sp. nov., isolated from an alkaline soil, and emended descriptions of Streptomyces alkaliphilus, Streptomyces calidiresistens and Streptomyces durbertensis.</title>
        <authorList>
            <person name="Swiecimska M."/>
            <person name="Golinska P."/>
            <person name="Nouioui I."/>
            <person name="Wypij M."/>
            <person name="Rai M."/>
            <person name="Sangal V."/>
            <person name="Goodfellow M."/>
        </authorList>
    </citation>
    <scope>NUCLEOTIDE SEQUENCE [LARGE SCALE GENOMIC DNA]</scope>
    <source>
        <strain evidence="4">DSM 104538</strain>
    </source>
</reference>
<evidence type="ECO:0000313" key="3">
    <source>
        <dbReference type="EMBL" id="MBB1243831.1"/>
    </source>
</evidence>
<accession>A0ABR6EET5</accession>
<protein>
    <recommendedName>
        <fullName evidence="5">Lipoprotein</fullName>
    </recommendedName>
</protein>
<dbReference type="Proteomes" id="UP000766698">
    <property type="component" value="Unassembled WGS sequence"/>
</dbReference>
<gene>
    <name evidence="3" type="ORF">GL263_09705</name>
</gene>
<dbReference type="PROSITE" id="PS51257">
    <property type="entry name" value="PROKAR_LIPOPROTEIN"/>
    <property type="match status" value="1"/>
</dbReference>
<evidence type="ECO:0000256" key="2">
    <source>
        <dbReference type="SAM" id="SignalP"/>
    </source>
</evidence>
<proteinExistence type="predicted"/>
<dbReference type="EMBL" id="WMLF01000102">
    <property type="protein sequence ID" value="MBB1243831.1"/>
    <property type="molecule type" value="Genomic_DNA"/>
</dbReference>
<dbReference type="RefSeq" id="WP_182855197.1">
    <property type="nucleotide sequence ID" value="NZ_WMLF01000102.1"/>
</dbReference>
<feature type="region of interest" description="Disordered" evidence="1">
    <location>
        <begin position="26"/>
        <end position="48"/>
    </location>
</feature>
<evidence type="ECO:0000313" key="4">
    <source>
        <dbReference type="Proteomes" id="UP000766698"/>
    </source>
</evidence>
<comment type="caution">
    <text evidence="3">The sequence shown here is derived from an EMBL/GenBank/DDBJ whole genome shotgun (WGS) entry which is preliminary data.</text>
</comment>